<dbReference type="AlphaFoldDB" id="H0JQ33"/>
<accession>H0JQ33</accession>
<gene>
    <name evidence="3" type="ORF">AK37_08042</name>
</gene>
<evidence type="ECO:0000256" key="1">
    <source>
        <dbReference type="SAM" id="MobiDB-lite"/>
    </source>
</evidence>
<evidence type="ECO:0000313" key="4">
    <source>
        <dbReference type="Proteomes" id="UP000005064"/>
    </source>
</evidence>
<sequence>MSRRQSRVPAIPPLLERLVDPRLAEARCTGKHPLFDAELDEETAEERSERLSWARGQCTRCPVQGPCRTAAGEQEHPLGMWGGKVHGLPGRPGKTAA</sequence>
<feature type="region of interest" description="Disordered" evidence="1">
    <location>
        <begin position="73"/>
        <end position="97"/>
    </location>
</feature>
<comment type="caution">
    <text evidence="3">The sequence shown here is derived from an EMBL/GenBank/DDBJ whole genome shotgun (WGS) entry which is preliminary data.</text>
</comment>
<name>H0JQ33_9NOCA</name>
<evidence type="ECO:0000313" key="3">
    <source>
        <dbReference type="EMBL" id="EHK84252.1"/>
    </source>
</evidence>
<evidence type="ECO:0000259" key="2">
    <source>
        <dbReference type="PROSITE" id="PS51674"/>
    </source>
</evidence>
<organism evidence="3 4">
    <name type="scientific">Rhodococcus pyridinivorans AK37</name>
    <dbReference type="NCBI Taxonomy" id="1114960"/>
    <lineage>
        <taxon>Bacteria</taxon>
        <taxon>Bacillati</taxon>
        <taxon>Actinomycetota</taxon>
        <taxon>Actinomycetes</taxon>
        <taxon>Mycobacteriales</taxon>
        <taxon>Nocardiaceae</taxon>
        <taxon>Rhodococcus</taxon>
    </lineage>
</organism>
<dbReference type="InterPro" id="IPR034768">
    <property type="entry name" value="4FE4S_WBL"/>
</dbReference>
<proteinExistence type="predicted"/>
<reference evidence="3 4" key="1">
    <citation type="submission" date="2011-12" db="EMBL/GenBank/DDBJ databases">
        <authorList>
            <person name="Kriszt B."/>
            <person name="Tancsics A."/>
            <person name="Cserhati M."/>
            <person name="Toth A."/>
            <person name="Nagy I."/>
            <person name="Horvath B."/>
            <person name="Tamura T."/>
            <person name="Kukolya J."/>
            <person name="Szoboszlay S."/>
        </authorList>
    </citation>
    <scope>NUCLEOTIDE SEQUENCE [LARGE SCALE GENOMIC DNA]</scope>
    <source>
        <strain evidence="3 4">AK37</strain>
    </source>
</reference>
<protein>
    <recommendedName>
        <fullName evidence="2">4Fe-4S Wbl-type domain-containing protein</fullName>
    </recommendedName>
</protein>
<feature type="domain" description="4Fe-4S Wbl-type" evidence="2">
    <location>
        <begin position="27"/>
        <end position="91"/>
    </location>
</feature>
<dbReference type="PROSITE" id="PS51674">
    <property type="entry name" value="4FE4S_WBL"/>
    <property type="match status" value="1"/>
</dbReference>
<dbReference type="Pfam" id="PF02467">
    <property type="entry name" value="Whib"/>
    <property type="match status" value="1"/>
</dbReference>
<dbReference type="EMBL" id="AHBW01000036">
    <property type="protein sequence ID" value="EHK84252.1"/>
    <property type="molecule type" value="Genomic_DNA"/>
</dbReference>
<dbReference type="Proteomes" id="UP000005064">
    <property type="component" value="Unassembled WGS sequence"/>
</dbReference>